<feature type="compositionally biased region" description="Polar residues" evidence="2">
    <location>
        <begin position="38"/>
        <end position="60"/>
    </location>
</feature>
<keyword evidence="5" id="KW-1185">Reference proteome</keyword>
<reference evidence="4" key="1">
    <citation type="journal article" date="2020" name="Fungal Divers.">
        <title>Resolving the Mortierellaceae phylogeny through synthesis of multi-gene phylogenetics and phylogenomics.</title>
        <authorList>
            <person name="Vandepol N."/>
            <person name="Liber J."/>
            <person name="Desiro A."/>
            <person name="Na H."/>
            <person name="Kennedy M."/>
            <person name="Barry K."/>
            <person name="Grigoriev I.V."/>
            <person name="Miller A.N."/>
            <person name="O'Donnell K."/>
            <person name="Stajich J.E."/>
            <person name="Bonito G."/>
        </authorList>
    </citation>
    <scope>NUCLEOTIDE SEQUENCE</scope>
    <source>
        <strain evidence="4">KOD1015</strain>
    </source>
</reference>
<feature type="region of interest" description="Disordered" evidence="2">
    <location>
        <begin position="36"/>
        <end position="94"/>
    </location>
</feature>
<dbReference type="Proteomes" id="UP000780801">
    <property type="component" value="Unassembled WGS sequence"/>
</dbReference>
<feature type="transmembrane region" description="Helical" evidence="3">
    <location>
        <begin position="7"/>
        <end position="26"/>
    </location>
</feature>
<dbReference type="InterPro" id="IPR029044">
    <property type="entry name" value="Nucleotide-diphossugar_trans"/>
</dbReference>
<dbReference type="SUPFAM" id="SSF53448">
    <property type="entry name" value="Nucleotide-diphospho-sugar transferases"/>
    <property type="match status" value="1"/>
</dbReference>
<feature type="compositionally biased region" description="Acidic residues" evidence="2">
    <location>
        <begin position="328"/>
        <end position="347"/>
    </location>
</feature>
<dbReference type="Pfam" id="PF04488">
    <property type="entry name" value="Gly_transf_sug"/>
    <property type="match status" value="1"/>
</dbReference>
<organism evidence="4 5">
    <name type="scientific">Lunasporangiospora selenospora</name>
    <dbReference type="NCBI Taxonomy" id="979761"/>
    <lineage>
        <taxon>Eukaryota</taxon>
        <taxon>Fungi</taxon>
        <taxon>Fungi incertae sedis</taxon>
        <taxon>Mucoromycota</taxon>
        <taxon>Mortierellomycotina</taxon>
        <taxon>Mortierellomycetes</taxon>
        <taxon>Mortierellales</taxon>
        <taxon>Mortierellaceae</taxon>
        <taxon>Lunasporangiospora</taxon>
    </lineage>
</organism>
<evidence type="ECO:0000256" key="1">
    <source>
        <dbReference type="ARBA" id="ARBA00009003"/>
    </source>
</evidence>
<comment type="similarity">
    <text evidence="1">Belongs to the glycosyltransferase 32 family.</text>
</comment>
<comment type="caution">
    <text evidence="4">The sequence shown here is derived from an EMBL/GenBank/DDBJ whole genome shotgun (WGS) entry which is preliminary data.</text>
</comment>
<dbReference type="EMBL" id="JAABOA010004230">
    <property type="protein sequence ID" value="KAF9577904.1"/>
    <property type="molecule type" value="Genomic_DNA"/>
</dbReference>
<protein>
    <recommendedName>
        <fullName evidence="6">Glycosyltransferase sugar-binding region containing DXD motif-containing protein</fullName>
    </recommendedName>
</protein>
<evidence type="ECO:0000313" key="5">
    <source>
        <dbReference type="Proteomes" id="UP000780801"/>
    </source>
</evidence>
<dbReference type="InterPro" id="IPR007577">
    <property type="entry name" value="GlycoTrfase_DXD_sugar-bd_CS"/>
</dbReference>
<evidence type="ECO:0000313" key="4">
    <source>
        <dbReference type="EMBL" id="KAF9577904.1"/>
    </source>
</evidence>
<dbReference type="OrthoDB" id="409543at2759"/>
<evidence type="ECO:0000256" key="2">
    <source>
        <dbReference type="SAM" id="MobiDB-lite"/>
    </source>
</evidence>
<name>A0A9P6FME3_9FUNG</name>
<keyword evidence="3" id="KW-1133">Transmembrane helix</keyword>
<feature type="compositionally biased region" description="Basic and acidic residues" evidence="2">
    <location>
        <begin position="68"/>
        <end position="92"/>
    </location>
</feature>
<evidence type="ECO:0008006" key="6">
    <source>
        <dbReference type="Google" id="ProtNLM"/>
    </source>
</evidence>
<proteinExistence type="inferred from homology"/>
<evidence type="ECO:0000256" key="3">
    <source>
        <dbReference type="SAM" id="Phobius"/>
    </source>
</evidence>
<feature type="compositionally biased region" description="Basic and acidic residues" evidence="2">
    <location>
        <begin position="304"/>
        <end position="319"/>
    </location>
</feature>
<feature type="region of interest" description="Disordered" evidence="2">
    <location>
        <begin position="293"/>
        <end position="347"/>
    </location>
</feature>
<dbReference type="AlphaFoldDB" id="A0A9P6FME3"/>
<keyword evidence="3" id="KW-0472">Membrane</keyword>
<sequence length="671" mass="76540">MQLRSQLRSVAILTAIGATVFYISLWSRLEDRDEAISDPSSTAHSRTSAQSPLPQPINTHETNDDDDKPITGEPKGEPKGEPNSEPNSERVSENNARVAALHTTAFVSFCASAKAKERVALPSTKFSSSSPSLDNFSTFQEWMDFVAQKNKAPLPRAATTEGEQQQRPLFLERPRENWVHEYLIPRPPTTVTTPAKDNNDNTIDEDENIMNFHIFWRGPITDKLSLAAYSFLFTQPLKRARLNLWIDSSELPDGQPEDYSLNEYSAPFFSEPLSNFVSFMAWDQEGELMYSYGFDEEGGHHHHHEQEHEHEHEHEHEEGADNEGNTTNEEEEEEEDEEEGEDENMIDGVDEQEIKELQRQLGLKKSRKPVKPVALSDAARFLILNRNGGIYLDADVLLLKDMSPFYDAPELEFAYEWSNTGMYNTAILRLFKESTVARRILDGAKKREHEITKQQLMEELQHLREKQLTAGNTPNKTPEDGTVVTANSEIVRQRKIGRPSEQVESKLRRRSEVTMAKDEPSPVQLVEKREIRPDEIYHPARLRAYLRPQDSRIEGNGLVMMSPAFFDPLWLRIDGAEIKRSGDMDPMVDDLHEFPDVFSSEEAVCPGQPLAGLENDKNYFAAGPEVFASGAYAYHWHNSWLAEIEQKSWMGRLSQAYKDFVEGKRPNLYGE</sequence>
<feature type="non-terminal residue" evidence="4">
    <location>
        <position position="1"/>
    </location>
</feature>
<keyword evidence="3" id="KW-0812">Transmembrane</keyword>
<dbReference type="Gene3D" id="3.90.550.20">
    <property type="match status" value="1"/>
</dbReference>
<accession>A0A9P6FME3</accession>
<gene>
    <name evidence="4" type="ORF">BGW38_006601</name>
</gene>